<dbReference type="Gene3D" id="2.170.300.10">
    <property type="entry name" value="Tie2 ligand-binding domain superfamily"/>
    <property type="match status" value="1"/>
</dbReference>
<feature type="domain" description="Cadherin" evidence="31">
    <location>
        <begin position="621"/>
        <end position="731"/>
    </location>
</feature>
<reference evidence="32" key="1">
    <citation type="submission" date="2015-12" db="EMBL/GenBank/DDBJ databases">
        <title>De novo transcriptome assembly of four potential Pierce s Disease insect vectors from Arizona vineyards.</title>
        <authorList>
            <person name="Tassone E.E."/>
        </authorList>
    </citation>
    <scope>NUCLEOTIDE SEQUENCE</scope>
</reference>
<evidence type="ECO:0000256" key="20">
    <source>
        <dbReference type="PROSITE-ProRule" id="PRU00043"/>
    </source>
</evidence>
<evidence type="ECO:0000256" key="8">
    <source>
        <dbReference type="ARBA" id="ARBA00022729"/>
    </source>
</evidence>
<accession>A0A1B6C8Y3</accession>
<dbReference type="PROSITE" id="PS50025">
    <property type="entry name" value="LAM_G_DOMAIN"/>
    <property type="match status" value="2"/>
</dbReference>
<dbReference type="Pfam" id="PF00028">
    <property type="entry name" value="Cadherin"/>
    <property type="match status" value="7"/>
</dbReference>
<sequence length="3125" mass="344325">MCFLNMCLTFKYPFQLFLHLIYISVCASYLLIITSEDSPGLVLFDTGVKPNFKQPSRKYFLNVDKSASFVKNILHVDHYSGSVVLKQWIKFDDVQYPRVFTVFVDSVSNGTLDYISFPLRFVLGDCYHLSVNQEEKDDSFCKSEMQLQILEAKKWQTETIAFFSIPGPTYELDTMHILQQEVCLRRSQLIVNIGNSLLPLTISHVCKVHYLEPDDTRFRVESVGGDLVAAEDFCIPTDPPWKVNIKIEYYCYASGRLISPLSHNIKVYFAYQQDINGSSRVRRDLRKKLPSFEKALYVASIPEEQPPGASVCSVSARDPEGGILSYALVSLLDSRSQAMFGIDARSGIVSTLTSLDRELLDVHYFRLTATDNSFPPRSATTTLQVNVLDTNDHVPVFEATNGEYQATVRESVLVGTTVTTIRATDKDIGHNAEIEYSIIATEGGGLDKPSGTFSLDSRSGVLTTRTQLDREVTEIYTLIVTATDQALPPSERKSSSASIVVTVIDDNDNYPQFLERTYTVTVPEDAPYSQNPVIATVKALDADYGQNAAIRYAIIGGNSQGQFSIDSHNGEVTLVKPLDYEGMRSYRLAIRAQDGGSPAKSNNTQLLINIKDVNDNAPTFYTSLFQEAVSESVPVGYSIVRVQAYDADESENAALTYSVSARDWEGASTNELPIAVDDKSGWIHTTRSLDREDNNKFQFHVLATDNGTPPKTATASVIITIQDVNDNDPSFNPKQYEAIVSEDNSLGTPVVSVTATDPDENPRLHYEITGGNTRGRFALTTHNGRGLITVAQPLDYKQEKRFILMIRATDSGGRFDTATVYVNVSDANNFAPVFDNAPYTASVFEDAPVGSTILIVAAMDGDVGQNAKITYSLGHGLGENSEFSINPQTGAITTTSKLDRETQAGYLLTVMAKDNGNPPLADTTDVEISISDVNDNKPEFLKPMYVGTVPEDALVGTSVVQITATDADVGLNGRVRYALSKSVEAFVVDPTSGVIRTAKPLDRESVAHYNLEALAIDRGTPPLSGTVNVSIQIEDVNDSPPAFESDKLIFYIAENSPVGSIVGELHAKDPDEGQNAIVQYSIIGGEDSNSFSLVRRPGSDKAELLTMVELDYESSLKRFELIVRAASPPLRSDVHVEILVTDVNDNAPRLKDFQVIFNNFRDCFPVGAFGKIPAFDADISDKLMFKILSGNNANLVQLNETSGQLTLSPQLNTNVPKIASMEVSVTDGVNEVKSSMQLLVRLVTDEMLFNSVTVRLADMTEEAFLSPLLGYFVEGLAAIIPCPKDNIYIFSIQDDTDVNARILNISFSALRPDGQFYLPQFLQERIYLNRAVLARLSTVQVLPFDDNLCVREPCLNFEQCLTVLKFGNASGFISSETVLFRPINPVSTFACRCPDGFTGSREHYLCDTEVNLCYSNPCENQGTCIRKEGGYTCICAIGFTGINCEIDLSLDTCQPGICHSGSTCSPLVKGGFICDDCAPGGTFEHYDRLCQLRGRSFPQESFLTFSALRQRHRLHISLKFATLSENGLLLYNGRYNERHDFIAIEIVDKGAGVQFSFSLGSDVTHVVAKASNHVNDGHWHTVTVDYFNKSATISLDDCDTLFAIKHGEKLGLSCANQSIQILENRCAILTETCHRFLDLTGPLQIGGLPALPTSTTFQVYNKDFIGCIADVHIDHKLLDLNSYVADNGTLVGCPERQSYCVSTPCQNGGACSDDWGTFRCTCLEGWSGKDCSQSIQLAWRFHGNSMLSFNPLLRPIQLPWLIALSIRTLQESSFLIGIQIGQNSSAILGMNSGFLVLSLDDQQITLNTGQVNDGQWHRIEIQWSVSGITLSLDYGLRSVSRLLNTKLQGLYVGKIVVGSVEDEIEKQTGFIGCIQDVRVGSSQSILQRATVKIGVTEGCIGDDPCIENTCPHHSQCLPDWDTYNCRCHSGYIGSECTSICQLNPCLNGGSCIQDKGSFRGYRCQCNSRLYSGEYCEIKVEQTCPLSWWGDPVCGPCNCPVENGYSPDCNKSTGECSCKENHYQPNNSEKCLPCDCYSIGSFSSECDSINGQCKCRLGVIGRACDSCPNPYAEVTVRGCEVVYDGCPRNFADGIWWQRTLFGNIDNEDCPFGSQGKAFRLCDTLSGTWLPPNIFNCTSDAYMHLKRLLDQLEVGDYGITTFVAIEASKALNRASNTSSHSIYGTDILIAQQIMKKLFSYEESQSGLNLTHSQDKDYIQNIVNAVSSIITSDKAALWHQIKEITSESADSLVIQIANYLSTLAVSQHDTYTDPFEATASNFVLGLDVVTPESLFGYETGGIGKDVSLGASDSEEKVILPDTSQILQPGFQFASGPRTEHGLTVVIPKYNNYIKDPSKFDPYSQILIPIDLLGIKQLELGETSVKWSPTKGAVVGYAQYRDAGQVLPLRYDDTIITRWGVDLMIGSPVLTVTATLATKDVDEISGKSFNDLIPLPSPVRIRLWLNKTAESPRSNPQCVHWSTIRGFGEWTRAGCHTELPEGEWWKQSSISSPLLINCTCNQLSTYAVLVDVVGDELLLETSSMEDTVIWIGFFLALWALAMASLLLSLLRAKTNSSAIYTNQAFCLLLAETLYLIALQSRTMLASNEVTCKLIAIALHYLWLSALSWWLVGSLHLYRMLTEIRDVNHGPMRFYFCLGYSLPAIVVCLAVGVRADQYGNVFFCWLSLYESVIWSLVGPACIIVIINLGVLILSLRAAFTLKDHVAGYGNLRTLLWLNVVSLPLVAATWVLCLVAATEHHPLLTYTMCTVVAIQAWFLLCGYCIGNARVRSGLYRGLMQILGRKLPPLEEEDIPRPGSSQVSGQNHPRSALAYRNTGVNVVPGVSGFDAARKHIGISTSSTTSRSTTKTGSSPYRSDTQLRHTSTSTSNYDHSASDIPSGFQPRSKIHGTQHTSDSESEVSVDGRSLELASSHSSDDEESTRHKTKSSNSKANLIFLPNIPPENLVGTSTVSQLHSINPPHLNVVANSELFKPIYTPRWPNQMYPSDQVVLKEGFAPHRWTNMSASTTSDNECQKAEYKLININHQDFYYSKEHSGSETEDKSVGDKYLFPYTAEEDHCNNYGRLTCNDINQPTLLPIGSPSPLTMHHEQYDFDCPDISETEKDTSETPV</sequence>
<dbReference type="PROSITE" id="PS50227">
    <property type="entry name" value="G_PROTEIN_RECEP_F2_3"/>
    <property type="match status" value="1"/>
</dbReference>
<dbReference type="PROSITE" id="PS50261">
    <property type="entry name" value="G_PROTEIN_RECEP_F2_4"/>
    <property type="match status" value="1"/>
</dbReference>
<dbReference type="PRINTS" id="PR00205">
    <property type="entry name" value="CADHERIN"/>
</dbReference>
<dbReference type="PROSITE" id="PS01186">
    <property type="entry name" value="EGF_2"/>
    <property type="match status" value="2"/>
</dbReference>
<evidence type="ECO:0000313" key="32">
    <source>
        <dbReference type="EMBL" id="JAS09943.1"/>
    </source>
</evidence>
<dbReference type="FunFam" id="2.60.40.60:FF:000020">
    <property type="entry name" value="Dachsous cadherin-related 1b"/>
    <property type="match status" value="5"/>
</dbReference>
<dbReference type="Pfam" id="PF00002">
    <property type="entry name" value="7tm_2"/>
    <property type="match status" value="1"/>
</dbReference>
<evidence type="ECO:0000256" key="3">
    <source>
        <dbReference type="ARBA" id="ARBA00004651"/>
    </source>
</evidence>
<keyword evidence="9" id="KW-0677">Repeat</keyword>
<dbReference type="FunFam" id="4.10.1240.10:FF:000021">
    <property type="entry name" value="Cadherin EGF LAG seven-pass G-type receptor"/>
    <property type="match status" value="1"/>
</dbReference>
<evidence type="ECO:0000259" key="29">
    <source>
        <dbReference type="PROSITE" id="PS50227"/>
    </source>
</evidence>
<dbReference type="PROSITE" id="PS50221">
    <property type="entry name" value="GAIN_B"/>
    <property type="match status" value="1"/>
</dbReference>
<evidence type="ECO:0000256" key="1">
    <source>
        <dbReference type="ARBA" id="ARBA00004167"/>
    </source>
</evidence>
<evidence type="ECO:0000256" key="23">
    <source>
        <dbReference type="SAM" id="MobiDB-lite"/>
    </source>
</evidence>
<feature type="transmembrane region" description="Helical" evidence="24">
    <location>
        <begin position="12"/>
        <end position="32"/>
    </location>
</feature>
<dbReference type="Gene3D" id="1.25.40.610">
    <property type="match status" value="1"/>
</dbReference>
<feature type="transmembrane region" description="Helical" evidence="24">
    <location>
        <begin position="2649"/>
        <end position="2668"/>
    </location>
</feature>
<keyword evidence="13" id="KW-0297">G-protein coupled receptor</keyword>
<dbReference type="SMART" id="SM00180">
    <property type="entry name" value="EGF_Lam"/>
    <property type="match status" value="1"/>
</dbReference>
<feature type="domain" description="EGF-like" evidence="26">
    <location>
        <begin position="1938"/>
        <end position="1976"/>
    </location>
</feature>
<evidence type="ECO:0000256" key="6">
    <source>
        <dbReference type="ARBA" id="ARBA00022536"/>
    </source>
</evidence>
<evidence type="ECO:0000256" key="2">
    <source>
        <dbReference type="ARBA" id="ARBA00004221"/>
    </source>
</evidence>
<dbReference type="EMBL" id="GEDC01009259">
    <property type="protein sequence ID" value="JAS28039.1"/>
    <property type="molecule type" value="Transcribed_RNA"/>
</dbReference>
<dbReference type="FunFam" id="2.60.40.60:FF:000024">
    <property type="entry name" value="FAT atypical cadherin 3"/>
    <property type="match status" value="1"/>
</dbReference>
<dbReference type="Gene3D" id="1.20.1070.10">
    <property type="entry name" value="Rhodopsin 7-helix transmembrane proteins"/>
    <property type="match status" value="1"/>
</dbReference>
<dbReference type="InterPro" id="IPR015919">
    <property type="entry name" value="Cadherin-like_sf"/>
</dbReference>
<dbReference type="PROSITE" id="PS50027">
    <property type="entry name" value="EGF_LAM_2"/>
    <property type="match status" value="1"/>
</dbReference>
<keyword evidence="17" id="KW-0325">Glycoprotein</keyword>
<dbReference type="GO" id="GO:0042067">
    <property type="term" value="P:establishment of ommatidial planar polarity"/>
    <property type="evidence" value="ECO:0007669"/>
    <property type="project" value="UniProtKB-ARBA"/>
</dbReference>
<feature type="domain" description="Cadherin" evidence="31">
    <location>
        <begin position="293"/>
        <end position="397"/>
    </location>
</feature>
<feature type="disulfide bond" evidence="21">
    <location>
        <begin position="1435"/>
        <end position="1444"/>
    </location>
</feature>
<feature type="disulfide bond" evidence="22">
    <location>
        <begin position="2054"/>
        <end position="2063"/>
    </location>
</feature>
<dbReference type="SMART" id="SM00112">
    <property type="entry name" value="CA"/>
    <property type="match status" value="8"/>
</dbReference>
<feature type="disulfide bond" evidence="22">
    <location>
        <begin position="2033"/>
        <end position="2045"/>
    </location>
</feature>
<dbReference type="Pfam" id="PF02210">
    <property type="entry name" value="Laminin_G_2"/>
    <property type="match status" value="2"/>
</dbReference>
<gene>
    <name evidence="32" type="ORF">g.24147</name>
    <name evidence="33" type="ORF">g.24149</name>
</gene>
<dbReference type="FunFam" id="2.60.40.60:FF:000013">
    <property type="entry name" value="Cadherin EGF LAG seven-pass G-type receptor"/>
    <property type="match status" value="1"/>
</dbReference>
<dbReference type="CDD" id="cd00054">
    <property type="entry name" value="EGF_CA"/>
    <property type="match status" value="3"/>
</dbReference>
<dbReference type="GO" id="GO:0022603">
    <property type="term" value="P:regulation of anatomical structure morphogenesis"/>
    <property type="evidence" value="ECO:0007669"/>
    <property type="project" value="UniProtKB-ARBA"/>
</dbReference>
<dbReference type="InterPro" id="IPR000742">
    <property type="entry name" value="EGF"/>
</dbReference>
<evidence type="ECO:0000313" key="33">
    <source>
        <dbReference type="EMBL" id="JAS28039.1"/>
    </source>
</evidence>
<keyword evidence="4" id="KW-0217">Developmental protein</keyword>
<dbReference type="InterPro" id="IPR017981">
    <property type="entry name" value="GPCR_2-like_7TM"/>
</dbReference>
<dbReference type="SUPFAM" id="SSF57196">
    <property type="entry name" value="EGF/Laminin"/>
    <property type="match status" value="3"/>
</dbReference>
<evidence type="ECO:0000256" key="10">
    <source>
        <dbReference type="ARBA" id="ARBA00022837"/>
    </source>
</evidence>
<feature type="domain" description="EGF-like" evidence="26">
    <location>
        <begin position="1901"/>
        <end position="1937"/>
    </location>
</feature>
<feature type="domain" description="EGF-like" evidence="26">
    <location>
        <begin position="1696"/>
        <end position="1732"/>
    </location>
</feature>
<evidence type="ECO:0000259" key="27">
    <source>
        <dbReference type="PROSITE" id="PS50027"/>
    </source>
</evidence>
<dbReference type="InterPro" id="IPR001881">
    <property type="entry name" value="EGF-like_Ca-bd_dom"/>
</dbReference>
<dbReference type="FunFam" id="2.60.40.60:FF:000029">
    <property type="entry name" value="Cadherin EGF LAG seven-pass G-type receptor 3"/>
    <property type="match status" value="1"/>
</dbReference>
<dbReference type="Gene3D" id="2.60.40.60">
    <property type="entry name" value="Cadherins"/>
    <property type="match status" value="9"/>
</dbReference>
<feature type="domain" description="Cadherin" evidence="31">
    <location>
        <begin position="1166"/>
        <end position="1269"/>
    </location>
</feature>
<dbReference type="InterPro" id="IPR032471">
    <property type="entry name" value="AGRL2-4_GAIN_subdom_A"/>
</dbReference>
<feature type="domain" description="G-protein coupled receptors family 2 profile 2" evidence="30">
    <location>
        <begin position="2541"/>
        <end position="2781"/>
    </location>
</feature>
<dbReference type="FunFam" id="2.10.25.10:FF:000066">
    <property type="entry name" value="FAT atypical cadherin 4"/>
    <property type="match status" value="1"/>
</dbReference>
<dbReference type="SUPFAM" id="SSF49313">
    <property type="entry name" value="Cadherin-like"/>
    <property type="match status" value="9"/>
</dbReference>
<evidence type="ECO:0000259" key="28">
    <source>
        <dbReference type="PROSITE" id="PS50221"/>
    </source>
</evidence>
<feature type="domain" description="Cadherin" evidence="31">
    <location>
        <begin position="941"/>
        <end position="1043"/>
    </location>
</feature>
<evidence type="ECO:0008006" key="34">
    <source>
        <dbReference type="Google" id="ProtNLM"/>
    </source>
</evidence>
<dbReference type="SMART" id="SM00181">
    <property type="entry name" value="EGF"/>
    <property type="match status" value="7"/>
</dbReference>
<dbReference type="GO" id="GO:0007156">
    <property type="term" value="P:homophilic cell adhesion via plasma membrane adhesion molecules"/>
    <property type="evidence" value="ECO:0007669"/>
    <property type="project" value="InterPro"/>
</dbReference>
<feature type="domain" description="GAIN-B" evidence="28">
    <location>
        <begin position="2325"/>
        <end position="2532"/>
    </location>
</feature>
<evidence type="ECO:0000259" key="26">
    <source>
        <dbReference type="PROSITE" id="PS50026"/>
    </source>
</evidence>
<name>A0A1B6C8Y3_9HEMI</name>
<evidence type="ECO:0000256" key="16">
    <source>
        <dbReference type="ARBA" id="ARBA00023170"/>
    </source>
</evidence>
<dbReference type="Pfam" id="PF00053">
    <property type="entry name" value="EGF_laminin"/>
    <property type="match status" value="1"/>
</dbReference>
<evidence type="ECO:0000256" key="12">
    <source>
        <dbReference type="ARBA" id="ARBA00022989"/>
    </source>
</evidence>
<dbReference type="PRINTS" id="PR00249">
    <property type="entry name" value="GPCRSECRETIN"/>
</dbReference>
<keyword evidence="14 24" id="KW-0472">Membrane</keyword>
<evidence type="ECO:0000256" key="13">
    <source>
        <dbReference type="ARBA" id="ARBA00023040"/>
    </source>
</evidence>
<dbReference type="FunFam" id="2.60.120.200:FF:000173">
    <property type="entry name" value="Cadherin EGF LAG seven-pass G-type receptor"/>
    <property type="match status" value="1"/>
</dbReference>
<organism evidence="32">
    <name type="scientific">Clastoptera arizonana</name>
    <name type="common">Arizona spittle bug</name>
    <dbReference type="NCBI Taxonomy" id="38151"/>
    <lineage>
        <taxon>Eukaryota</taxon>
        <taxon>Metazoa</taxon>
        <taxon>Ecdysozoa</taxon>
        <taxon>Arthropoda</taxon>
        <taxon>Hexapoda</taxon>
        <taxon>Insecta</taxon>
        <taxon>Pterygota</taxon>
        <taxon>Neoptera</taxon>
        <taxon>Paraneoptera</taxon>
        <taxon>Hemiptera</taxon>
        <taxon>Auchenorrhyncha</taxon>
        <taxon>Cercopoidea</taxon>
        <taxon>Clastopteridae</taxon>
        <taxon>Clastoptera</taxon>
    </lineage>
</organism>
<evidence type="ECO:0000259" key="25">
    <source>
        <dbReference type="PROSITE" id="PS50025"/>
    </source>
</evidence>
<dbReference type="InterPro" id="IPR001879">
    <property type="entry name" value="GPCR_2_extracellular_dom"/>
</dbReference>
<dbReference type="CDD" id="cd11304">
    <property type="entry name" value="Cadherin_repeat"/>
    <property type="match status" value="8"/>
</dbReference>
<dbReference type="Pfam" id="PF00008">
    <property type="entry name" value="EGF"/>
    <property type="match status" value="3"/>
</dbReference>
<dbReference type="SMART" id="SM00008">
    <property type="entry name" value="HormR"/>
    <property type="match status" value="1"/>
</dbReference>
<dbReference type="SMART" id="SM00303">
    <property type="entry name" value="GPS"/>
    <property type="match status" value="1"/>
</dbReference>
<evidence type="ECO:0000256" key="5">
    <source>
        <dbReference type="ARBA" id="ARBA00022475"/>
    </source>
</evidence>
<dbReference type="Pfam" id="PF23592">
    <property type="entry name" value="Cadherin_CELSR2_9th"/>
    <property type="match status" value="1"/>
</dbReference>
<feature type="transmembrane region" description="Helical" evidence="24">
    <location>
        <begin position="2575"/>
        <end position="2594"/>
    </location>
</feature>
<dbReference type="InterPro" id="IPR013320">
    <property type="entry name" value="ConA-like_dom_sf"/>
</dbReference>
<keyword evidence="15 21" id="KW-1015">Disulfide bond</keyword>
<dbReference type="Gene3D" id="2.60.120.200">
    <property type="match status" value="2"/>
</dbReference>
<feature type="domain" description="Cadherin" evidence="31">
    <location>
        <begin position="514"/>
        <end position="620"/>
    </location>
</feature>
<feature type="domain" description="Cadherin" evidence="31">
    <location>
        <begin position="400"/>
        <end position="513"/>
    </location>
</feature>
<feature type="domain" description="EGF-like" evidence="26">
    <location>
        <begin position="1409"/>
        <end position="1445"/>
    </location>
</feature>
<dbReference type="InterPro" id="IPR036445">
    <property type="entry name" value="GPCR_2_extracell_dom_sf"/>
</dbReference>
<feature type="transmembrane region" description="Helical" evidence="24">
    <location>
        <begin position="2757"/>
        <end position="2780"/>
    </location>
</feature>
<dbReference type="PROSITE" id="PS00232">
    <property type="entry name" value="CADHERIN_1"/>
    <property type="match status" value="6"/>
</dbReference>
<dbReference type="PROSITE" id="PS50268">
    <property type="entry name" value="CADHERIN_2"/>
    <property type="match status" value="9"/>
</dbReference>
<dbReference type="InterPro" id="IPR000832">
    <property type="entry name" value="GPCR_2_secretin-like"/>
</dbReference>
<keyword evidence="10 20" id="KW-0106">Calcium</keyword>
<dbReference type="GO" id="GO:0048638">
    <property type="term" value="P:regulation of developmental growth"/>
    <property type="evidence" value="ECO:0007669"/>
    <property type="project" value="UniProtKB-ARBA"/>
</dbReference>
<dbReference type="GO" id="GO:0001737">
    <property type="term" value="P:establishment of imaginal disc-derived wing hair orientation"/>
    <property type="evidence" value="ECO:0007669"/>
    <property type="project" value="UniProtKB-ARBA"/>
</dbReference>
<feature type="disulfide bond" evidence="21">
    <location>
        <begin position="1722"/>
        <end position="1731"/>
    </location>
</feature>
<dbReference type="InterPro" id="IPR020894">
    <property type="entry name" value="Cadherin_CS"/>
</dbReference>
<feature type="domain" description="Cadherin" evidence="31">
    <location>
        <begin position="732"/>
        <end position="834"/>
    </location>
</feature>
<dbReference type="InterPro" id="IPR000203">
    <property type="entry name" value="GPS"/>
</dbReference>
<feature type="domain" description="Cadherin" evidence="31">
    <location>
        <begin position="835"/>
        <end position="940"/>
    </location>
</feature>
<feature type="disulfide bond" evidence="22">
    <location>
        <begin position="2035"/>
        <end position="2052"/>
    </location>
</feature>
<feature type="transmembrane region" description="Helical" evidence="24">
    <location>
        <begin position="2729"/>
        <end position="2751"/>
    </location>
</feature>
<feature type="region of interest" description="Disordered" evidence="23">
    <location>
        <begin position="2853"/>
        <end position="2945"/>
    </location>
</feature>
<dbReference type="CDD" id="cd15441">
    <property type="entry name" value="7tmB2_CELSR_Adhesion_IV"/>
    <property type="match status" value="1"/>
</dbReference>
<feature type="compositionally biased region" description="Polar residues" evidence="23">
    <location>
        <begin position="2868"/>
        <end position="2887"/>
    </location>
</feature>
<evidence type="ECO:0000256" key="9">
    <source>
        <dbReference type="ARBA" id="ARBA00022737"/>
    </source>
</evidence>
<feature type="disulfide bond" evidence="21">
    <location>
        <begin position="1927"/>
        <end position="1936"/>
    </location>
</feature>
<evidence type="ECO:0000256" key="15">
    <source>
        <dbReference type="ARBA" id="ARBA00023157"/>
    </source>
</evidence>
<dbReference type="PANTHER" id="PTHR24026">
    <property type="entry name" value="FAT ATYPICAL CADHERIN-RELATED"/>
    <property type="match status" value="1"/>
</dbReference>
<dbReference type="SUPFAM" id="SSF49899">
    <property type="entry name" value="Concanavalin A-like lectins/glucanases"/>
    <property type="match status" value="2"/>
</dbReference>
<dbReference type="GO" id="GO:0004930">
    <property type="term" value="F:G protein-coupled receptor activity"/>
    <property type="evidence" value="ECO:0007669"/>
    <property type="project" value="UniProtKB-KW"/>
</dbReference>
<dbReference type="InterPro" id="IPR000152">
    <property type="entry name" value="EGF-type_Asp/Asn_hydroxyl_site"/>
</dbReference>
<dbReference type="GO" id="GO:0007157">
    <property type="term" value="P:heterophilic cell-cell adhesion via plasma membrane cell adhesion molecules"/>
    <property type="evidence" value="ECO:0007669"/>
    <property type="project" value="UniProtKB-ARBA"/>
</dbReference>
<feature type="transmembrane region" description="Helical" evidence="24">
    <location>
        <begin position="2544"/>
        <end position="2563"/>
    </location>
</feature>
<evidence type="ECO:0000256" key="11">
    <source>
        <dbReference type="ARBA" id="ARBA00022889"/>
    </source>
</evidence>
<keyword evidence="5" id="KW-1003">Cell membrane</keyword>
<dbReference type="PROSITE" id="PS00010">
    <property type="entry name" value="ASX_HYDROXYL"/>
    <property type="match status" value="1"/>
</dbReference>
<evidence type="ECO:0000256" key="4">
    <source>
        <dbReference type="ARBA" id="ARBA00022473"/>
    </source>
</evidence>
<feature type="transmembrane region" description="Helical" evidence="24">
    <location>
        <begin position="2688"/>
        <end position="2708"/>
    </location>
</feature>
<feature type="domain" description="G-protein coupled receptors family 2 profile 1" evidence="29">
    <location>
        <begin position="2051"/>
        <end position="2139"/>
    </location>
</feature>
<comment type="subcellular location">
    <subcellularLocation>
        <location evidence="2">Apical cell membrane</location>
    </subcellularLocation>
    <subcellularLocation>
        <location evidence="3">Cell membrane</location>
        <topology evidence="3">Multi-pass membrane protein</topology>
    </subcellularLocation>
    <subcellularLocation>
        <location evidence="1">Membrane</location>
        <topology evidence="1">Single-pass membrane protein</topology>
    </subcellularLocation>
</comment>
<dbReference type="GO" id="GO:0003008">
    <property type="term" value="P:system process"/>
    <property type="evidence" value="ECO:0007669"/>
    <property type="project" value="UniProtKB-ARBA"/>
</dbReference>
<evidence type="ECO:0000259" key="30">
    <source>
        <dbReference type="PROSITE" id="PS50261"/>
    </source>
</evidence>
<evidence type="ECO:0000256" key="17">
    <source>
        <dbReference type="ARBA" id="ARBA00023180"/>
    </source>
</evidence>
<dbReference type="InterPro" id="IPR056286">
    <property type="entry name" value="Cadherin_CELSR1-3_9th"/>
</dbReference>
<dbReference type="CDD" id="cd00110">
    <property type="entry name" value="LamG"/>
    <property type="match status" value="2"/>
</dbReference>
<dbReference type="PANTHER" id="PTHR24026:SF51">
    <property type="entry name" value="PROTOCADHERIN-LIKE WING POLARITY PROTEIN STAN"/>
    <property type="match status" value="1"/>
</dbReference>
<dbReference type="Gene3D" id="4.10.1240.10">
    <property type="entry name" value="GPCR, family 2, extracellular hormone receptor domain"/>
    <property type="match status" value="1"/>
</dbReference>
<dbReference type="GO" id="GO:0016339">
    <property type="term" value="P:calcium-dependent cell-cell adhesion via plasma membrane cell adhesion molecules"/>
    <property type="evidence" value="ECO:0007669"/>
    <property type="project" value="UniProtKB-ARBA"/>
</dbReference>
<dbReference type="PROSITE" id="PS01248">
    <property type="entry name" value="EGF_LAM_1"/>
    <property type="match status" value="1"/>
</dbReference>
<feature type="transmembrane region" description="Helical" evidence="24">
    <location>
        <begin position="2609"/>
        <end position="2628"/>
    </location>
</feature>
<dbReference type="PROSITE" id="PS50026">
    <property type="entry name" value="EGF_3"/>
    <property type="match status" value="4"/>
</dbReference>
<dbReference type="Gene3D" id="2.60.220.50">
    <property type="match status" value="1"/>
</dbReference>
<dbReference type="EMBL" id="GEDC01027355">
    <property type="protein sequence ID" value="JAS09943.1"/>
    <property type="molecule type" value="Transcribed_RNA"/>
</dbReference>
<keyword evidence="19 22" id="KW-0424">Laminin EGF-like domain</keyword>
<feature type="compositionally biased region" description="Low complexity" evidence="23">
    <location>
        <begin position="2853"/>
        <end position="2867"/>
    </location>
</feature>
<evidence type="ECO:0000256" key="18">
    <source>
        <dbReference type="ARBA" id="ARBA00023224"/>
    </source>
</evidence>
<dbReference type="GO" id="GO:0005509">
    <property type="term" value="F:calcium ion binding"/>
    <property type="evidence" value="ECO:0007669"/>
    <property type="project" value="UniProtKB-UniRule"/>
</dbReference>
<keyword evidence="7 24" id="KW-0812">Transmembrane</keyword>
<keyword evidence="12 24" id="KW-1133">Transmembrane helix</keyword>
<dbReference type="InterPro" id="IPR001791">
    <property type="entry name" value="Laminin_G"/>
</dbReference>
<evidence type="ECO:0000259" key="31">
    <source>
        <dbReference type="PROSITE" id="PS50268"/>
    </source>
</evidence>
<proteinExistence type="predicted"/>
<evidence type="ECO:0000256" key="24">
    <source>
        <dbReference type="SAM" id="Phobius"/>
    </source>
</evidence>
<dbReference type="GO" id="GO:0035159">
    <property type="term" value="P:regulation of tube length, open tracheal system"/>
    <property type="evidence" value="ECO:0007669"/>
    <property type="project" value="UniProtKB-ARBA"/>
</dbReference>
<dbReference type="FunFam" id="2.10.25.10:FF:000011">
    <property type="entry name" value="Cadherin EGF LAG seven-pass G-type receptor"/>
    <property type="match status" value="1"/>
</dbReference>
<feature type="domain" description="Cadherin" evidence="31">
    <location>
        <begin position="1044"/>
        <end position="1150"/>
    </location>
</feature>
<keyword evidence="8" id="KW-0732">Signal</keyword>
<dbReference type="InterPro" id="IPR002126">
    <property type="entry name" value="Cadherin-like_dom"/>
</dbReference>
<dbReference type="CDD" id="cd00055">
    <property type="entry name" value="EGF_Lam"/>
    <property type="match status" value="2"/>
</dbReference>
<dbReference type="SMART" id="SM00179">
    <property type="entry name" value="EGF_CA"/>
    <property type="match status" value="5"/>
</dbReference>
<feature type="domain" description="Laminin EGF-like" evidence="27">
    <location>
        <begin position="2033"/>
        <end position="2080"/>
    </location>
</feature>
<dbReference type="InterPro" id="IPR002049">
    <property type="entry name" value="LE_dom"/>
</dbReference>
<dbReference type="Gene3D" id="2.10.25.10">
    <property type="entry name" value="Laminin"/>
    <property type="match status" value="5"/>
</dbReference>
<dbReference type="Pfam" id="PF16489">
    <property type="entry name" value="GAIN"/>
    <property type="match status" value="1"/>
</dbReference>
<keyword evidence="6 21" id="KW-0245">EGF-like domain</keyword>
<dbReference type="GO" id="GO:0007166">
    <property type="term" value="P:cell surface receptor signaling pathway"/>
    <property type="evidence" value="ECO:0007669"/>
    <property type="project" value="InterPro"/>
</dbReference>
<feature type="domain" description="Laminin G" evidence="25">
    <location>
        <begin position="1492"/>
        <end position="1693"/>
    </location>
</feature>
<evidence type="ECO:0000256" key="14">
    <source>
        <dbReference type="ARBA" id="ARBA00023136"/>
    </source>
</evidence>
<dbReference type="FunFam" id="2.10.25.10:FF:000321">
    <property type="entry name" value="Protein delta homolog 1"/>
    <property type="match status" value="1"/>
</dbReference>
<keyword evidence="18" id="KW-0807">Transducer</keyword>
<keyword evidence="11" id="KW-0130">Cell adhesion</keyword>
<protein>
    <recommendedName>
        <fullName evidence="34">Protocadherin-like wing polarity protein stan</fullName>
    </recommendedName>
</protein>
<dbReference type="InterPro" id="IPR046338">
    <property type="entry name" value="GAIN_dom_sf"/>
</dbReference>
<dbReference type="PROSITE" id="PS00022">
    <property type="entry name" value="EGF_1"/>
    <property type="match status" value="3"/>
</dbReference>
<feature type="domain" description="Laminin G" evidence="25">
    <location>
        <begin position="1736"/>
        <end position="1899"/>
    </location>
</feature>
<comment type="caution">
    <text evidence="21">Lacks conserved residue(s) required for the propagation of feature annotation.</text>
</comment>
<dbReference type="GO" id="GO:0016324">
    <property type="term" value="C:apical plasma membrane"/>
    <property type="evidence" value="ECO:0007669"/>
    <property type="project" value="UniProtKB-SubCell"/>
</dbReference>
<dbReference type="InterPro" id="IPR057244">
    <property type="entry name" value="GAIN_B"/>
</dbReference>
<evidence type="ECO:0000256" key="19">
    <source>
        <dbReference type="ARBA" id="ARBA00023292"/>
    </source>
</evidence>
<dbReference type="GO" id="GO:0048468">
    <property type="term" value="P:cell development"/>
    <property type="evidence" value="ECO:0007669"/>
    <property type="project" value="UniProtKB-ARBA"/>
</dbReference>
<evidence type="ECO:0000256" key="22">
    <source>
        <dbReference type="PROSITE-ProRule" id="PRU00460"/>
    </source>
</evidence>
<keyword evidence="16" id="KW-0675">Receptor</keyword>
<dbReference type="GO" id="GO:0051239">
    <property type="term" value="P:regulation of multicellular organismal process"/>
    <property type="evidence" value="ECO:0007669"/>
    <property type="project" value="UniProtKB-ARBA"/>
</dbReference>
<evidence type="ECO:0000256" key="21">
    <source>
        <dbReference type="PROSITE-ProRule" id="PRU00076"/>
    </source>
</evidence>
<evidence type="ECO:0000256" key="7">
    <source>
        <dbReference type="ARBA" id="ARBA00022692"/>
    </source>
</evidence>
<dbReference type="SMART" id="SM00282">
    <property type="entry name" value="LamG"/>
    <property type="match status" value="2"/>
</dbReference>
<dbReference type="GO" id="GO:0030054">
    <property type="term" value="C:cell junction"/>
    <property type="evidence" value="ECO:0007669"/>
    <property type="project" value="UniProtKB-ARBA"/>
</dbReference>